<keyword evidence="17" id="KW-0378">Hydrolase</keyword>
<dbReference type="RefSeq" id="WP_147850408.1">
    <property type="nucleotide sequence ID" value="NZ_VDUZ01000039.1"/>
</dbReference>
<sequence length="796" mass="82319">MTLAATAPDGLARSSVAIGGASCLHCGGDVRPGEAYCCAGCVSAHALVSQLGLDAYYDRRPDRVEAPVLDALPSDPTPYVRVDRDRCTVELAIDGLHCAACVWLIETALGRDPDVLVARLSTTDRRLRLAWRGPADRAARLAELVRRLGYRVAPFIPGAAARLADDEQRFLLRCMAVAGFAAANVMLLSVSVWAGAWSGADGMGSATRDLLHLVSAVIALPAVLYALRPFLRSALGALAHGRSSMDVPIVIGVMLTLAVSLAETLGSGRHAYFESALMLVFFLLVGRYVERRARGRARSAAAHMLSLASGVAMIEAPDGTLRSVTPAQVRLGDTLRVATGERLVADAVLLGDETQIDNSVVSGESLPVRVLAGTTIHAGAINLGPPLRARVAAVGDDTMLARIARLLEAAEQGRGRFVALADRVSRWYAPLVHVVAALTFASWYFMGGASAHEAVLIAVAVLIVTCPCALALAQPAVATAVVGRLARDGVLVVSPTGLERLADVDTVVFDKTGTLTLGQPVLQPQPARPAAALRAAAAMAANSRHPLARALVAAVPDVAPLDGVTEHPGLGLSHAGTRLGSRRFCGVPDDGAADSAELWLAHDGHDAVRFAFTDALRPDAAQAVAALRARGLAVSLLSGDRAPAVALVAAQVGIDDWQAGLTPDEKLDRIRALAAAGRRVLMVGDGINDAPALAAAHASLSPGDATDVATAAADALFRGRSLAGVAVAVDAAQSASRRMRANLALALAYNLIAVPVAMAGLLTPPLAAAAMSGSSLMVVLNAIRPVRAGPRPQGRG</sequence>
<evidence type="ECO:0000256" key="15">
    <source>
        <dbReference type="RuleBase" id="RU362081"/>
    </source>
</evidence>
<dbReference type="Gene3D" id="3.40.1110.10">
    <property type="entry name" value="Calcium-transporting ATPase, cytoplasmic domain N"/>
    <property type="match status" value="1"/>
</dbReference>
<dbReference type="InterPro" id="IPR036163">
    <property type="entry name" value="HMA_dom_sf"/>
</dbReference>
<evidence type="ECO:0000256" key="12">
    <source>
        <dbReference type="ARBA" id="ARBA00022989"/>
    </source>
</evidence>
<dbReference type="Pfam" id="PF00122">
    <property type="entry name" value="E1-E2_ATPase"/>
    <property type="match status" value="1"/>
</dbReference>
<dbReference type="SUPFAM" id="SSF55008">
    <property type="entry name" value="HMA, heavy metal-associated domain"/>
    <property type="match status" value="1"/>
</dbReference>
<feature type="domain" description="HMA" evidence="16">
    <location>
        <begin position="87"/>
        <end position="153"/>
    </location>
</feature>
<dbReference type="SUPFAM" id="SSF81653">
    <property type="entry name" value="Calcium ATPase, transduction domain A"/>
    <property type="match status" value="1"/>
</dbReference>
<reference evidence="17 18" key="1">
    <citation type="submission" date="2019-06" db="EMBL/GenBank/DDBJ databases">
        <title>New taxonomy in bacterial strain CC-CFT640, isolated from vineyard.</title>
        <authorList>
            <person name="Lin S.-Y."/>
            <person name="Tsai C.-F."/>
            <person name="Young C.-C."/>
        </authorList>
    </citation>
    <scope>NUCLEOTIDE SEQUENCE [LARGE SCALE GENOMIC DNA]</scope>
    <source>
        <strain evidence="17 18">CC-CFT640</strain>
    </source>
</reference>
<dbReference type="EC" id="3.6.3.3" evidence="17"/>
<evidence type="ECO:0000256" key="9">
    <source>
        <dbReference type="ARBA" id="ARBA00022840"/>
    </source>
</evidence>
<keyword evidence="5" id="KW-0597">Phosphoprotein</keyword>
<feature type="transmembrane region" description="Helical" evidence="15">
    <location>
        <begin position="743"/>
        <end position="760"/>
    </location>
</feature>
<dbReference type="Gene3D" id="3.30.70.100">
    <property type="match status" value="1"/>
</dbReference>
<keyword evidence="13" id="KW-0406">Ion transport</keyword>
<evidence type="ECO:0000256" key="8">
    <source>
        <dbReference type="ARBA" id="ARBA00022741"/>
    </source>
</evidence>
<gene>
    <name evidence="17" type="primary">cadA</name>
    <name evidence="17" type="ORF">FHP25_28585</name>
</gene>
<evidence type="ECO:0000256" key="10">
    <source>
        <dbReference type="ARBA" id="ARBA00022842"/>
    </source>
</evidence>
<evidence type="ECO:0000256" key="6">
    <source>
        <dbReference type="ARBA" id="ARBA00022692"/>
    </source>
</evidence>
<evidence type="ECO:0000259" key="16">
    <source>
        <dbReference type="PROSITE" id="PS50846"/>
    </source>
</evidence>
<feature type="transmembrane region" description="Helical" evidence="15">
    <location>
        <begin position="170"/>
        <end position="190"/>
    </location>
</feature>
<keyword evidence="11" id="KW-1278">Translocase</keyword>
<comment type="caution">
    <text evidence="17">The sequence shown here is derived from an EMBL/GenBank/DDBJ whole genome shotgun (WGS) entry which is preliminary data.</text>
</comment>
<dbReference type="CDD" id="cd00371">
    <property type="entry name" value="HMA"/>
    <property type="match status" value="1"/>
</dbReference>
<dbReference type="InterPro" id="IPR008250">
    <property type="entry name" value="ATPase_P-typ_transduc_dom_A_sf"/>
</dbReference>
<evidence type="ECO:0000256" key="4">
    <source>
        <dbReference type="ARBA" id="ARBA00022475"/>
    </source>
</evidence>
<dbReference type="GO" id="GO:0005524">
    <property type="term" value="F:ATP binding"/>
    <property type="evidence" value="ECO:0007669"/>
    <property type="project" value="UniProtKB-UniRule"/>
</dbReference>
<dbReference type="Gene3D" id="3.40.50.1000">
    <property type="entry name" value="HAD superfamily/HAD-like"/>
    <property type="match status" value="1"/>
</dbReference>
<dbReference type="EMBL" id="VDUZ01000039">
    <property type="protein sequence ID" value="TXL71826.1"/>
    <property type="molecule type" value="Genomic_DNA"/>
</dbReference>
<dbReference type="PANTHER" id="PTHR43520:SF5">
    <property type="entry name" value="CATION-TRANSPORTING P-TYPE ATPASE-RELATED"/>
    <property type="match status" value="1"/>
</dbReference>
<keyword evidence="6 15" id="KW-0812">Transmembrane</keyword>
<dbReference type="GO" id="GO:0055070">
    <property type="term" value="P:copper ion homeostasis"/>
    <property type="evidence" value="ECO:0007669"/>
    <property type="project" value="TreeGrafter"/>
</dbReference>
<evidence type="ECO:0000256" key="13">
    <source>
        <dbReference type="ARBA" id="ARBA00023065"/>
    </source>
</evidence>
<dbReference type="PANTHER" id="PTHR43520">
    <property type="entry name" value="ATP7, ISOFORM B"/>
    <property type="match status" value="1"/>
</dbReference>
<comment type="subcellular location">
    <subcellularLocation>
        <location evidence="1">Cell membrane</location>
        <topology evidence="1">Multi-pass membrane protein</topology>
    </subcellularLocation>
</comment>
<keyword evidence="12 15" id="KW-1133">Transmembrane helix</keyword>
<accession>A0A5C8PDI8</accession>
<dbReference type="NCBIfam" id="TIGR01525">
    <property type="entry name" value="ATPase-IB_hvy"/>
    <property type="match status" value="1"/>
</dbReference>
<evidence type="ECO:0000256" key="2">
    <source>
        <dbReference type="ARBA" id="ARBA00006024"/>
    </source>
</evidence>
<feature type="transmembrane region" description="Helical" evidence="15">
    <location>
        <begin position="427"/>
        <end position="445"/>
    </location>
</feature>
<keyword evidence="4 15" id="KW-1003">Cell membrane</keyword>
<dbReference type="InterPro" id="IPR027256">
    <property type="entry name" value="P-typ_ATPase_IB"/>
</dbReference>
<evidence type="ECO:0000313" key="18">
    <source>
        <dbReference type="Proteomes" id="UP000321638"/>
    </source>
</evidence>
<dbReference type="PROSITE" id="PS00154">
    <property type="entry name" value="ATPASE_E1_E2"/>
    <property type="match status" value="1"/>
</dbReference>
<keyword evidence="9 15" id="KW-0067">ATP-binding</keyword>
<keyword evidence="10" id="KW-0460">Magnesium</keyword>
<dbReference type="InterPro" id="IPR001757">
    <property type="entry name" value="P_typ_ATPase"/>
</dbReference>
<feature type="transmembrane region" description="Helical" evidence="15">
    <location>
        <begin position="271"/>
        <end position="289"/>
    </location>
</feature>
<dbReference type="Pfam" id="PF00702">
    <property type="entry name" value="Hydrolase"/>
    <property type="match status" value="1"/>
</dbReference>
<keyword evidence="18" id="KW-1185">Reference proteome</keyword>
<keyword evidence="8 15" id="KW-0547">Nucleotide-binding</keyword>
<keyword evidence="3" id="KW-0813">Transport</keyword>
<proteinExistence type="inferred from homology"/>
<dbReference type="SUPFAM" id="SSF81665">
    <property type="entry name" value="Calcium ATPase, transmembrane domain M"/>
    <property type="match status" value="1"/>
</dbReference>
<dbReference type="InterPro" id="IPR023214">
    <property type="entry name" value="HAD_sf"/>
</dbReference>
<dbReference type="GO" id="GO:0005886">
    <property type="term" value="C:plasma membrane"/>
    <property type="evidence" value="ECO:0007669"/>
    <property type="project" value="UniProtKB-SubCell"/>
</dbReference>
<feature type="transmembrane region" description="Helical" evidence="15">
    <location>
        <begin position="457"/>
        <end position="482"/>
    </location>
</feature>
<dbReference type="AlphaFoldDB" id="A0A5C8PDI8"/>
<evidence type="ECO:0000256" key="14">
    <source>
        <dbReference type="ARBA" id="ARBA00023136"/>
    </source>
</evidence>
<dbReference type="InterPro" id="IPR023299">
    <property type="entry name" value="ATPase_P-typ_cyto_dom_N"/>
</dbReference>
<dbReference type="PRINTS" id="PR00119">
    <property type="entry name" value="CATATPASE"/>
</dbReference>
<evidence type="ECO:0000256" key="5">
    <source>
        <dbReference type="ARBA" id="ARBA00022553"/>
    </source>
</evidence>
<dbReference type="InterPro" id="IPR006121">
    <property type="entry name" value="HMA_dom"/>
</dbReference>
<evidence type="ECO:0000256" key="7">
    <source>
        <dbReference type="ARBA" id="ARBA00022723"/>
    </source>
</evidence>
<dbReference type="GO" id="GO:0043682">
    <property type="term" value="F:P-type divalent copper transporter activity"/>
    <property type="evidence" value="ECO:0007669"/>
    <property type="project" value="TreeGrafter"/>
</dbReference>
<feature type="transmembrane region" description="Helical" evidence="15">
    <location>
        <begin position="210"/>
        <end position="227"/>
    </location>
</feature>
<evidence type="ECO:0000313" key="17">
    <source>
        <dbReference type="EMBL" id="TXL71826.1"/>
    </source>
</evidence>
<evidence type="ECO:0000256" key="3">
    <source>
        <dbReference type="ARBA" id="ARBA00022448"/>
    </source>
</evidence>
<evidence type="ECO:0000256" key="1">
    <source>
        <dbReference type="ARBA" id="ARBA00004651"/>
    </source>
</evidence>
<comment type="similarity">
    <text evidence="2 15">Belongs to the cation transport ATPase (P-type) (TC 3.A.3) family. Type IB subfamily.</text>
</comment>
<dbReference type="GO" id="GO:0005507">
    <property type="term" value="F:copper ion binding"/>
    <property type="evidence" value="ECO:0007669"/>
    <property type="project" value="TreeGrafter"/>
</dbReference>
<organism evidence="17 18">
    <name type="scientific">Vineibacter terrae</name>
    <dbReference type="NCBI Taxonomy" id="2586908"/>
    <lineage>
        <taxon>Bacteria</taxon>
        <taxon>Pseudomonadati</taxon>
        <taxon>Pseudomonadota</taxon>
        <taxon>Alphaproteobacteria</taxon>
        <taxon>Hyphomicrobiales</taxon>
        <taxon>Vineibacter</taxon>
    </lineage>
</organism>
<dbReference type="GO" id="GO:0016887">
    <property type="term" value="F:ATP hydrolysis activity"/>
    <property type="evidence" value="ECO:0007669"/>
    <property type="project" value="InterPro"/>
</dbReference>
<name>A0A5C8PDI8_9HYPH</name>
<feature type="transmembrane region" description="Helical" evidence="15">
    <location>
        <begin position="247"/>
        <end position="265"/>
    </location>
</feature>
<protein>
    <submittedName>
        <fullName evidence="17">Cadmium-translocating P-type ATPase</fullName>
        <ecNumber evidence="17">3.6.3.3</ecNumber>
    </submittedName>
</protein>
<dbReference type="PROSITE" id="PS50846">
    <property type="entry name" value="HMA_2"/>
    <property type="match status" value="1"/>
</dbReference>
<keyword evidence="7 15" id="KW-0479">Metal-binding</keyword>
<keyword evidence="14 15" id="KW-0472">Membrane</keyword>
<dbReference type="InterPro" id="IPR036412">
    <property type="entry name" value="HAD-like_sf"/>
</dbReference>
<dbReference type="SUPFAM" id="SSF56784">
    <property type="entry name" value="HAD-like"/>
    <property type="match status" value="1"/>
</dbReference>
<dbReference type="InterPro" id="IPR023298">
    <property type="entry name" value="ATPase_P-typ_TM_dom_sf"/>
</dbReference>
<evidence type="ECO:0000256" key="11">
    <source>
        <dbReference type="ARBA" id="ARBA00022967"/>
    </source>
</evidence>
<dbReference type="Gene3D" id="2.70.150.10">
    <property type="entry name" value="Calcium-transporting ATPase, cytoplasmic transduction domain A"/>
    <property type="match status" value="1"/>
</dbReference>
<dbReference type="InterPro" id="IPR059000">
    <property type="entry name" value="ATPase_P-type_domA"/>
</dbReference>
<dbReference type="OrthoDB" id="9760802at2"/>
<dbReference type="InterPro" id="IPR018303">
    <property type="entry name" value="ATPase_P-typ_P_site"/>
</dbReference>
<dbReference type="Proteomes" id="UP000321638">
    <property type="component" value="Unassembled WGS sequence"/>
</dbReference>
<dbReference type="NCBIfam" id="TIGR01512">
    <property type="entry name" value="ATPase-IB2_Cd"/>
    <property type="match status" value="1"/>
</dbReference>
<dbReference type="NCBIfam" id="TIGR01511">
    <property type="entry name" value="ATPase-IB1_Cu"/>
    <property type="match status" value="1"/>
</dbReference>
<dbReference type="NCBIfam" id="TIGR01494">
    <property type="entry name" value="ATPase_P-type"/>
    <property type="match status" value="2"/>
</dbReference>